<dbReference type="PANTHER" id="PTHR42978:SF2">
    <property type="entry name" value="102 KBASES UNSTABLE REGION: FROM 1 TO 119443"/>
    <property type="match status" value="1"/>
</dbReference>
<evidence type="ECO:0000256" key="4">
    <source>
        <dbReference type="ARBA" id="ARBA00022801"/>
    </source>
</evidence>
<dbReference type="InterPro" id="IPR001279">
    <property type="entry name" value="Metallo-B-lactamas"/>
</dbReference>
<proteinExistence type="inferred from homology"/>
<dbReference type="InterPro" id="IPR051013">
    <property type="entry name" value="MBL_superfamily_lactonases"/>
</dbReference>
<dbReference type="SUPFAM" id="SSF56281">
    <property type="entry name" value="Metallo-hydrolase/oxidoreductase"/>
    <property type="match status" value="1"/>
</dbReference>
<protein>
    <submittedName>
        <fullName evidence="7">N-acyl homoserine lactonase family protein</fullName>
    </submittedName>
</protein>
<keyword evidence="3" id="KW-0479">Metal-binding</keyword>
<dbReference type="RefSeq" id="WP_272089566.1">
    <property type="nucleotide sequence ID" value="NZ_JAQNDL010000003.1"/>
</dbReference>
<dbReference type="InterPro" id="IPR036866">
    <property type="entry name" value="RibonucZ/Hydroxyglut_hydro"/>
</dbReference>
<keyword evidence="8" id="KW-1185">Reference proteome</keyword>
<dbReference type="PANTHER" id="PTHR42978">
    <property type="entry name" value="QUORUM-QUENCHING LACTONASE YTNP-RELATED-RELATED"/>
    <property type="match status" value="1"/>
</dbReference>
<dbReference type="CDD" id="cd07729">
    <property type="entry name" value="AHL_lactonase_MBL-fold"/>
    <property type="match status" value="1"/>
</dbReference>
<keyword evidence="4" id="KW-0378">Hydrolase</keyword>
<comment type="cofactor">
    <cofactor evidence="1">
        <name>Zn(2+)</name>
        <dbReference type="ChEBI" id="CHEBI:29105"/>
    </cofactor>
</comment>
<comment type="similarity">
    <text evidence="2">Belongs to the metallo-beta-lactamase superfamily.</text>
</comment>
<evidence type="ECO:0000256" key="5">
    <source>
        <dbReference type="ARBA" id="ARBA00022833"/>
    </source>
</evidence>
<dbReference type="EMBL" id="JAQNDL010000003">
    <property type="protein sequence ID" value="MDC0721062.1"/>
    <property type="molecule type" value="Genomic_DNA"/>
</dbReference>
<dbReference type="SMART" id="SM00849">
    <property type="entry name" value="Lactamase_B"/>
    <property type="match status" value="1"/>
</dbReference>
<accession>A0ABT5E5C0</accession>
<organism evidence="7 8">
    <name type="scientific">Nannocystis bainbridge</name>
    <dbReference type="NCBI Taxonomy" id="2995303"/>
    <lineage>
        <taxon>Bacteria</taxon>
        <taxon>Pseudomonadati</taxon>
        <taxon>Myxococcota</taxon>
        <taxon>Polyangia</taxon>
        <taxon>Nannocystales</taxon>
        <taxon>Nannocystaceae</taxon>
        <taxon>Nannocystis</taxon>
    </lineage>
</organism>
<dbReference type="Gene3D" id="3.60.15.10">
    <property type="entry name" value="Ribonuclease Z/Hydroxyacylglutathione hydrolase-like"/>
    <property type="match status" value="1"/>
</dbReference>
<evidence type="ECO:0000313" key="7">
    <source>
        <dbReference type="EMBL" id="MDC0721062.1"/>
    </source>
</evidence>
<evidence type="ECO:0000259" key="6">
    <source>
        <dbReference type="SMART" id="SM00849"/>
    </source>
</evidence>
<dbReference type="Proteomes" id="UP001221686">
    <property type="component" value="Unassembled WGS sequence"/>
</dbReference>
<evidence type="ECO:0000256" key="3">
    <source>
        <dbReference type="ARBA" id="ARBA00022723"/>
    </source>
</evidence>
<comment type="caution">
    <text evidence="7">The sequence shown here is derived from an EMBL/GenBank/DDBJ whole genome shotgun (WGS) entry which is preliminary data.</text>
</comment>
<dbReference type="Pfam" id="PF00753">
    <property type="entry name" value="Lactamase_B"/>
    <property type="match status" value="1"/>
</dbReference>
<keyword evidence="5" id="KW-0862">Zinc</keyword>
<evidence type="ECO:0000256" key="1">
    <source>
        <dbReference type="ARBA" id="ARBA00001947"/>
    </source>
</evidence>
<feature type="domain" description="Metallo-beta-lactamase" evidence="6">
    <location>
        <begin position="39"/>
        <end position="249"/>
    </location>
</feature>
<gene>
    <name evidence="7" type="ORF">POL25_29415</name>
</gene>
<evidence type="ECO:0000313" key="8">
    <source>
        <dbReference type="Proteomes" id="UP001221686"/>
    </source>
</evidence>
<sequence length="265" mass="28661">MLAVTGPPRRLYALRFGWEPVPEAVSLRGGSKDVYLFEPVTGAAVEYDDGWVLIDTGLNPDILRDPALRAAHYVKAAVGCVPEGDPLLRQIDAAGLALADLKGCVLSHLHCDHGGGLRHLEGGPPIVIQAREHAFAMDEATLEHCYFKSDYDRPGLRWRLIEGEVELAAGLRTIPTFGHTPGHQSIAVELPVGGTVVLACDAADLRRNIDALIPCGELTHPHLAAAAARSIERLHALDRQPRTEVWPGHDPDFWATRLAPPAAYG</sequence>
<evidence type="ECO:0000256" key="2">
    <source>
        <dbReference type="ARBA" id="ARBA00007749"/>
    </source>
</evidence>
<name>A0ABT5E5C0_9BACT</name>
<reference evidence="7 8" key="1">
    <citation type="submission" date="2022-11" db="EMBL/GenBank/DDBJ databases">
        <title>Minimal conservation of predation-associated metabolite biosynthetic gene clusters underscores biosynthetic potential of Myxococcota including descriptions for ten novel species: Archangium lansinium sp. nov., Myxococcus landrumus sp. nov., Nannocystis bai.</title>
        <authorList>
            <person name="Ahearne A."/>
            <person name="Stevens C."/>
            <person name="Dowd S."/>
        </authorList>
    </citation>
    <scope>NUCLEOTIDE SEQUENCE [LARGE SCALE GENOMIC DNA]</scope>
    <source>
        <strain evidence="7 8">BB15-2</strain>
    </source>
</reference>